<dbReference type="Pfam" id="PF13541">
    <property type="entry name" value="ChlI"/>
    <property type="match status" value="1"/>
</dbReference>
<dbReference type="InterPro" id="IPR025158">
    <property type="entry name" value="Mg_chelat-rel_C"/>
</dbReference>
<sequence length="504" mass="55243">MFARVYGATILGLQGNMITVETDIANGLPAFEIVGMAATSVKESKERVRASMKNSGYEFPMRRITLNLAPAELKKDSTGLDLAIAIGIMVSSGQIPPAKTEGCLFVGELSLDGNIRPVHGILSMLIQAMDEGFHTVFVSEENAAEALLCKDMTVYAVTSLRQVIRHLTEAKKLEPAAVASVAPEEHVYSADFSEVQGQFLAKRALEIAAAGGHNILMIGPPGSGKTMLAKRLPSILPPMNLQESLEVTKIYSVAGLFRQDRMMTERPFRSPHHTISSNGLIGGGTIPKPGEVTLAHNGVLFLDELPEFPRSVLEVMRQPLEDGQVHIARVNASLTYPARCMLVAAMNPCCCGNYGSDEICTCTAGEIRRYVRKISGPLLDRIDLHVQVNRPLYAELVSAVPQESSAAIRERVLAARQRQKERLAPYHLVCNAHMGHRELRETCHITKEAQELLQQVFDSLKLSARSYDRIIKVSQTIADLAGDRDIEAKHVGEAVSYRNKLQRT</sequence>
<dbReference type="PANTHER" id="PTHR32039:SF7">
    <property type="entry name" value="COMPETENCE PROTEIN COMM"/>
    <property type="match status" value="1"/>
</dbReference>
<dbReference type="SMART" id="SM00382">
    <property type="entry name" value="AAA"/>
    <property type="match status" value="1"/>
</dbReference>
<dbReference type="InterPro" id="IPR003593">
    <property type="entry name" value="AAA+_ATPase"/>
</dbReference>
<name>A0ABR6VKH3_9FIRM</name>
<dbReference type="InterPro" id="IPR027417">
    <property type="entry name" value="P-loop_NTPase"/>
</dbReference>
<dbReference type="NCBIfam" id="TIGR00368">
    <property type="entry name" value="YifB family Mg chelatase-like AAA ATPase"/>
    <property type="match status" value="1"/>
</dbReference>
<gene>
    <name evidence="3" type="ORF">H8J70_10775</name>
</gene>
<dbReference type="SUPFAM" id="SSF52540">
    <property type="entry name" value="P-loop containing nucleoside triphosphate hydrolases"/>
    <property type="match status" value="1"/>
</dbReference>
<evidence type="ECO:0000256" key="1">
    <source>
        <dbReference type="ARBA" id="ARBA00006354"/>
    </source>
</evidence>
<accession>A0ABR6VKH3</accession>
<protein>
    <submittedName>
        <fullName evidence="3">YifB family Mg chelatase-like AAA ATPase</fullName>
    </submittedName>
</protein>
<dbReference type="Gene3D" id="3.30.230.10">
    <property type="match status" value="1"/>
</dbReference>
<dbReference type="InterPro" id="IPR020568">
    <property type="entry name" value="Ribosomal_Su5_D2-typ_SF"/>
</dbReference>
<dbReference type="Gene3D" id="3.40.50.300">
    <property type="entry name" value="P-loop containing nucleotide triphosphate hydrolases"/>
    <property type="match status" value="1"/>
</dbReference>
<keyword evidence="4" id="KW-1185">Reference proteome</keyword>
<reference evidence="3 4" key="1">
    <citation type="submission" date="2020-08" db="EMBL/GenBank/DDBJ databases">
        <authorList>
            <person name="Liu C."/>
            <person name="Sun Q."/>
        </authorList>
    </citation>
    <scope>NUCLEOTIDE SEQUENCE [LARGE SCALE GENOMIC DNA]</scope>
    <source>
        <strain evidence="3 4">NSJ-59</strain>
    </source>
</reference>
<dbReference type="InterPro" id="IPR045006">
    <property type="entry name" value="CHLI-like"/>
</dbReference>
<evidence type="ECO:0000313" key="4">
    <source>
        <dbReference type="Proteomes" id="UP000606870"/>
    </source>
</evidence>
<evidence type="ECO:0000259" key="2">
    <source>
        <dbReference type="SMART" id="SM00382"/>
    </source>
</evidence>
<dbReference type="EMBL" id="JACOGK010000038">
    <property type="protein sequence ID" value="MBC3537724.1"/>
    <property type="molecule type" value="Genomic_DNA"/>
</dbReference>
<dbReference type="InterPro" id="IPR014721">
    <property type="entry name" value="Ribsml_uS5_D2-typ_fold_subgr"/>
</dbReference>
<dbReference type="Pfam" id="PF01078">
    <property type="entry name" value="Mg_chelatase"/>
    <property type="match status" value="1"/>
</dbReference>
<evidence type="ECO:0000313" key="3">
    <source>
        <dbReference type="EMBL" id="MBC3537724.1"/>
    </source>
</evidence>
<comment type="caution">
    <text evidence="3">The sequence shown here is derived from an EMBL/GenBank/DDBJ whole genome shotgun (WGS) entry which is preliminary data.</text>
</comment>
<proteinExistence type="inferred from homology"/>
<organism evidence="3 4">
    <name type="scientific">Megasphaera hominis</name>
    <dbReference type="NCBI Taxonomy" id="159836"/>
    <lineage>
        <taxon>Bacteria</taxon>
        <taxon>Bacillati</taxon>
        <taxon>Bacillota</taxon>
        <taxon>Negativicutes</taxon>
        <taxon>Veillonellales</taxon>
        <taxon>Veillonellaceae</taxon>
        <taxon>Megasphaera</taxon>
    </lineage>
</organism>
<dbReference type="RefSeq" id="WP_186504298.1">
    <property type="nucleotide sequence ID" value="NZ_JACOGK010000038.1"/>
</dbReference>
<dbReference type="InterPro" id="IPR004482">
    <property type="entry name" value="Mg_chelat-rel"/>
</dbReference>
<dbReference type="Pfam" id="PF13335">
    <property type="entry name" value="Mg_chelatase_C"/>
    <property type="match status" value="1"/>
</dbReference>
<dbReference type="Proteomes" id="UP000606870">
    <property type="component" value="Unassembled WGS sequence"/>
</dbReference>
<dbReference type="PANTHER" id="PTHR32039">
    <property type="entry name" value="MAGNESIUM-CHELATASE SUBUNIT CHLI"/>
    <property type="match status" value="1"/>
</dbReference>
<feature type="domain" description="AAA+ ATPase" evidence="2">
    <location>
        <begin position="211"/>
        <end position="392"/>
    </location>
</feature>
<dbReference type="SUPFAM" id="SSF54211">
    <property type="entry name" value="Ribosomal protein S5 domain 2-like"/>
    <property type="match status" value="1"/>
</dbReference>
<dbReference type="InterPro" id="IPR000523">
    <property type="entry name" value="Mg_chelatse_chII-like_cat_dom"/>
</dbReference>
<comment type="similarity">
    <text evidence="1">Belongs to the Mg-chelatase subunits D/I family. ComM subfamily.</text>
</comment>